<evidence type="ECO:0000313" key="1">
    <source>
        <dbReference type="Proteomes" id="UP000887578"/>
    </source>
</evidence>
<organism evidence="1 2">
    <name type="scientific">Panagrolaimus davidi</name>
    <dbReference type="NCBI Taxonomy" id="227884"/>
    <lineage>
        <taxon>Eukaryota</taxon>
        <taxon>Metazoa</taxon>
        <taxon>Ecdysozoa</taxon>
        <taxon>Nematoda</taxon>
        <taxon>Chromadorea</taxon>
        <taxon>Rhabditida</taxon>
        <taxon>Tylenchina</taxon>
        <taxon>Panagrolaimomorpha</taxon>
        <taxon>Panagrolaimoidea</taxon>
        <taxon>Panagrolaimidae</taxon>
        <taxon>Panagrolaimus</taxon>
    </lineage>
</organism>
<protein>
    <submittedName>
        <fullName evidence="2">Ribosomal protein L32</fullName>
    </submittedName>
</protein>
<reference evidence="2" key="1">
    <citation type="submission" date="2022-11" db="UniProtKB">
        <authorList>
            <consortium name="WormBaseParasite"/>
        </authorList>
    </citation>
    <scope>IDENTIFICATION</scope>
</reference>
<dbReference type="AlphaFoldDB" id="A0A914P2L2"/>
<dbReference type="WBParaSite" id="PDA_v2.g11471.t1">
    <property type="protein sequence ID" value="PDA_v2.g11471.t1"/>
    <property type="gene ID" value="PDA_v2.g11471"/>
</dbReference>
<evidence type="ECO:0000313" key="2">
    <source>
        <dbReference type="WBParaSite" id="PDA_v2.g11471.t1"/>
    </source>
</evidence>
<keyword evidence="1" id="KW-1185">Reference proteome</keyword>
<name>A0A914P2L2_9BILA</name>
<sequence>MPSKKIVKKVAPTPAALKKLEKPSGPTKNPLFEKRHRNFGIGKYIFNFYAFRFSANRSGYLTNFVQKNRKAYRHSTLHSVFT</sequence>
<accession>A0A914P2L2</accession>
<proteinExistence type="predicted"/>
<dbReference type="Proteomes" id="UP000887578">
    <property type="component" value="Unplaced"/>
</dbReference>